<dbReference type="GO" id="GO:0005730">
    <property type="term" value="C:nucleolus"/>
    <property type="evidence" value="ECO:0007669"/>
    <property type="project" value="TreeGrafter"/>
</dbReference>
<organism evidence="4 5">
    <name type="scientific">Amphibalanus amphitrite</name>
    <name type="common">Striped barnacle</name>
    <name type="synonym">Balanus amphitrite</name>
    <dbReference type="NCBI Taxonomy" id="1232801"/>
    <lineage>
        <taxon>Eukaryota</taxon>
        <taxon>Metazoa</taxon>
        <taxon>Ecdysozoa</taxon>
        <taxon>Arthropoda</taxon>
        <taxon>Crustacea</taxon>
        <taxon>Multicrustacea</taxon>
        <taxon>Cirripedia</taxon>
        <taxon>Thoracica</taxon>
        <taxon>Thoracicalcarea</taxon>
        <taxon>Balanomorpha</taxon>
        <taxon>Balanoidea</taxon>
        <taxon>Balanidae</taxon>
        <taxon>Amphibalaninae</taxon>
        <taxon>Amphibalanus</taxon>
    </lineage>
</organism>
<keyword evidence="2" id="KW-0175">Coiled coil</keyword>
<feature type="compositionally biased region" description="Low complexity" evidence="3">
    <location>
        <begin position="135"/>
        <end position="153"/>
    </location>
</feature>
<reference evidence="4 5" key="1">
    <citation type="submission" date="2019-07" db="EMBL/GenBank/DDBJ databases">
        <title>Draft genome assembly of a fouling barnacle, Amphibalanus amphitrite (Darwin, 1854): The first reference genome for Thecostraca.</title>
        <authorList>
            <person name="Kim W."/>
        </authorList>
    </citation>
    <scope>NUCLEOTIDE SEQUENCE [LARGE SCALE GENOMIC DNA]</scope>
    <source>
        <strain evidence="4">SNU_AA5</strain>
        <tissue evidence="4">Soma without cirri and trophi</tissue>
    </source>
</reference>
<feature type="compositionally biased region" description="Acidic residues" evidence="3">
    <location>
        <begin position="433"/>
        <end position="455"/>
    </location>
</feature>
<dbReference type="InterPro" id="IPR013256">
    <property type="entry name" value="Chromatin_SPT2"/>
</dbReference>
<feature type="compositionally biased region" description="Basic and acidic residues" evidence="3">
    <location>
        <begin position="286"/>
        <end position="296"/>
    </location>
</feature>
<evidence type="ECO:0000256" key="2">
    <source>
        <dbReference type="ARBA" id="ARBA00023054"/>
    </source>
</evidence>
<feature type="compositionally biased region" description="Basic and acidic residues" evidence="3">
    <location>
        <begin position="239"/>
        <end position="277"/>
    </location>
</feature>
<dbReference type="AlphaFoldDB" id="A0A6A4VQZ3"/>
<dbReference type="Pfam" id="PF08243">
    <property type="entry name" value="SPT2"/>
    <property type="match status" value="1"/>
</dbReference>
<dbReference type="PANTHER" id="PTHR22691:SF8">
    <property type="entry name" value="PROTEIN SPT2 HOMOLOG"/>
    <property type="match status" value="1"/>
</dbReference>
<dbReference type="PANTHER" id="PTHR22691">
    <property type="entry name" value="YEAST SPT2-RELATED"/>
    <property type="match status" value="1"/>
</dbReference>
<sequence>MCVKTLLHLRSEQKGAKRRVSAMLNRTKGANRSVLEDAKDKYNTAATIDGAYQPDEDDYGYESKTATDMYSKLLQQYEKMPDKEYLKQKKKTKANAERSLDLAATKARVKQSLDNQEEEERNMKGHRRRRKHGESSSTATETTARTASPTAGRATDDGGGGSKKKKAPPVRRGGAPPPPGLDFHSILALAAEKQHQPIVVPEKPAADPEQRPLTAREKADLEASRQRELRKQGKLPPAKHKDYNDLLPPEKPRRGSKIPKKEVKSEELVREEPEPEPRPGPSGARPAEKPRHKDSPSRPPAAEVQRKPAPEVRQRAASPPDPRRPGLAPPSTSKRKSSPPPPPSAKKHAPEAKKKPAMDVKPKQFPPADLKPKQFPPADMKRKQFPPADVKRKQFPPADLQPKQFPPADMKKRRFNPANLSRQPARHNRIESDDSEYDSEMDDFIDDGPQGDENDYSSAIKQIFGYDKSKYRDIDEDDSDMEADFSTLMSEEARSARLAAEEDEQEFRKEMEHKKRKMAMKKRAMMGR</sequence>
<dbReference type="GO" id="GO:0042393">
    <property type="term" value="F:histone binding"/>
    <property type="evidence" value="ECO:0007669"/>
    <property type="project" value="TreeGrafter"/>
</dbReference>
<feature type="region of interest" description="Disordered" evidence="3">
    <location>
        <begin position="492"/>
        <end position="528"/>
    </location>
</feature>
<comment type="caution">
    <text evidence="4">The sequence shown here is derived from an EMBL/GenBank/DDBJ whole genome shotgun (WGS) entry which is preliminary data.</text>
</comment>
<evidence type="ECO:0000313" key="4">
    <source>
        <dbReference type="EMBL" id="KAF0293830.1"/>
    </source>
</evidence>
<dbReference type="Proteomes" id="UP000440578">
    <property type="component" value="Unassembled WGS sequence"/>
</dbReference>
<dbReference type="OrthoDB" id="6259853at2759"/>
<dbReference type="SMART" id="SM00784">
    <property type="entry name" value="SPT2"/>
    <property type="match status" value="1"/>
</dbReference>
<evidence type="ECO:0000256" key="1">
    <source>
        <dbReference type="ARBA" id="ARBA00006461"/>
    </source>
</evidence>
<dbReference type="EMBL" id="VIIS01001719">
    <property type="protein sequence ID" value="KAF0293830.1"/>
    <property type="molecule type" value="Genomic_DNA"/>
</dbReference>
<comment type="similarity">
    <text evidence="1">Belongs to the SPT2 family.</text>
</comment>
<protein>
    <submittedName>
        <fullName evidence="4">Protein SPT2</fullName>
    </submittedName>
</protein>
<gene>
    <name evidence="4" type="ORF">FJT64_008466</name>
</gene>
<evidence type="ECO:0000256" key="3">
    <source>
        <dbReference type="SAM" id="MobiDB-lite"/>
    </source>
</evidence>
<dbReference type="GO" id="GO:0006360">
    <property type="term" value="P:transcription by RNA polymerase I"/>
    <property type="evidence" value="ECO:0007669"/>
    <property type="project" value="TreeGrafter"/>
</dbReference>
<keyword evidence="5" id="KW-1185">Reference proteome</keyword>
<feature type="region of interest" description="Disordered" evidence="3">
    <location>
        <begin position="85"/>
        <end position="456"/>
    </location>
</feature>
<dbReference type="GO" id="GO:0006334">
    <property type="term" value="P:nucleosome assembly"/>
    <property type="evidence" value="ECO:0007669"/>
    <property type="project" value="TreeGrafter"/>
</dbReference>
<accession>A0A6A4VQZ3</accession>
<name>A0A6A4VQZ3_AMPAM</name>
<feature type="compositionally biased region" description="Basic and acidic residues" evidence="3">
    <location>
        <begin position="204"/>
        <end position="231"/>
    </location>
</feature>
<feature type="compositionally biased region" description="Basic residues" evidence="3">
    <location>
        <begin position="514"/>
        <end position="528"/>
    </location>
</feature>
<proteinExistence type="inferred from homology"/>
<evidence type="ECO:0000313" key="5">
    <source>
        <dbReference type="Proteomes" id="UP000440578"/>
    </source>
</evidence>
<dbReference type="GO" id="GO:0003677">
    <property type="term" value="F:DNA binding"/>
    <property type="evidence" value="ECO:0007669"/>
    <property type="project" value="TreeGrafter"/>
</dbReference>
<feature type="compositionally biased region" description="Basic and acidic residues" evidence="3">
    <location>
        <begin position="348"/>
        <end position="362"/>
    </location>
</feature>
<feature type="compositionally biased region" description="Basic and acidic residues" evidence="3">
    <location>
        <begin position="304"/>
        <end position="314"/>
    </location>
</feature>